<keyword evidence="5" id="KW-0560">Oxidoreductase</keyword>
<organism evidence="8 9">
    <name type="scientific">Trichoderma arundinaceum</name>
    <dbReference type="NCBI Taxonomy" id="490622"/>
    <lineage>
        <taxon>Eukaryota</taxon>
        <taxon>Fungi</taxon>
        <taxon>Dikarya</taxon>
        <taxon>Ascomycota</taxon>
        <taxon>Pezizomycotina</taxon>
        <taxon>Sordariomycetes</taxon>
        <taxon>Hypocreomycetidae</taxon>
        <taxon>Hypocreales</taxon>
        <taxon>Hypocreaceae</taxon>
        <taxon>Trichoderma</taxon>
    </lineage>
</organism>
<reference evidence="8 9" key="1">
    <citation type="journal article" date="2018" name="PLoS Pathog.">
        <title>Evolution of structural diversity of trichothecenes, a family of toxins produced by plant pathogenic and entomopathogenic fungi.</title>
        <authorList>
            <person name="Proctor R.H."/>
            <person name="McCormick S.P."/>
            <person name="Kim H.S."/>
            <person name="Cardoza R.E."/>
            <person name="Stanley A.M."/>
            <person name="Lindo L."/>
            <person name="Kelly A."/>
            <person name="Brown D.W."/>
            <person name="Lee T."/>
            <person name="Vaughan M.M."/>
            <person name="Alexander N.J."/>
            <person name="Busman M."/>
            <person name="Gutierrez S."/>
        </authorList>
    </citation>
    <scope>NUCLEOTIDE SEQUENCE [LARGE SCALE GENOMIC DNA]</scope>
    <source>
        <strain evidence="8 9">IBT 40837</strain>
    </source>
</reference>
<dbReference type="Proteomes" id="UP000266272">
    <property type="component" value="Unassembled WGS sequence"/>
</dbReference>
<comment type="similarity">
    <text evidence="2 6">Belongs to the zinc-containing alcohol dehydrogenase family.</text>
</comment>
<dbReference type="Pfam" id="PF00107">
    <property type="entry name" value="ADH_zinc_N"/>
    <property type="match status" value="1"/>
</dbReference>
<dbReference type="InterPro" id="IPR013149">
    <property type="entry name" value="ADH-like_C"/>
</dbReference>
<protein>
    <submittedName>
        <fullName evidence="8">Polyketide synthase, enoylreductase</fullName>
    </submittedName>
</protein>
<evidence type="ECO:0000256" key="2">
    <source>
        <dbReference type="ARBA" id="ARBA00008072"/>
    </source>
</evidence>
<dbReference type="Pfam" id="PF08240">
    <property type="entry name" value="ADH_N"/>
    <property type="match status" value="1"/>
</dbReference>
<name>A0A395NIK1_TRIAR</name>
<dbReference type="SUPFAM" id="SSF51735">
    <property type="entry name" value="NAD(P)-binding Rossmann-fold domains"/>
    <property type="match status" value="1"/>
</dbReference>
<dbReference type="GO" id="GO:0016491">
    <property type="term" value="F:oxidoreductase activity"/>
    <property type="evidence" value="ECO:0007669"/>
    <property type="project" value="UniProtKB-KW"/>
</dbReference>
<dbReference type="InterPro" id="IPR011032">
    <property type="entry name" value="GroES-like_sf"/>
</dbReference>
<keyword evidence="9" id="KW-1185">Reference proteome</keyword>
<evidence type="ECO:0000313" key="8">
    <source>
        <dbReference type="EMBL" id="RFU75754.1"/>
    </source>
</evidence>
<dbReference type="SMART" id="SM00829">
    <property type="entry name" value="PKS_ER"/>
    <property type="match status" value="1"/>
</dbReference>
<accession>A0A395NIK1</accession>
<gene>
    <name evidence="8" type="ORF">TARUN_6513</name>
</gene>
<evidence type="ECO:0000256" key="3">
    <source>
        <dbReference type="ARBA" id="ARBA00022723"/>
    </source>
</evidence>
<proteinExistence type="inferred from homology"/>
<dbReference type="PANTHER" id="PTHR43350:SF20">
    <property type="entry name" value="ENOYL REDUCTASE (ER) DOMAIN-CONTAINING PROTEIN"/>
    <property type="match status" value="1"/>
</dbReference>
<evidence type="ECO:0000256" key="6">
    <source>
        <dbReference type="RuleBase" id="RU361277"/>
    </source>
</evidence>
<keyword evidence="3 6" id="KW-0479">Metal-binding</keyword>
<dbReference type="OrthoDB" id="1560166at2759"/>
<dbReference type="PROSITE" id="PS00059">
    <property type="entry name" value="ADH_ZINC"/>
    <property type="match status" value="1"/>
</dbReference>
<dbReference type="GO" id="GO:0008270">
    <property type="term" value="F:zinc ion binding"/>
    <property type="evidence" value="ECO:0007669"/>
    <property type="project" value="InterPro"/>
</dbReference>
<dbReference type="PANTHER" id="PTHR43350">
    <property type="entry name" value="NAD-DEPENDENT ALCOHOL DEHYDROGENASE"/>
    <property type="match status" value="1"/>
</dbReference>
<dbReference type="InterPro" id="IPR002328">
    <property type="entry name" value="ADH_Zn_CS"/>
</dbReference>
<dbReference type="Gene3D" id="3.90.180.10">
    <property type="entry name" value="Medium-chain alcohol dehydrogenases, catalytic domain"/>
    <property type="match status" value="1"/>
</dbReference>
<evidence type="ECO:0000256" key="4">
    <source>
        <dbReference type="ARBA" id="ARBA00022833"/>
    </source>
</evidence>
<comment type="caution">
    <text evidence="8">The sequence shown here is derived from an EMBL/GenBank/DDBJ whole genome shotgun (WGS) entry which is preliminary data.</text>
</comment>
<dbReference type="SUPFAM" id="SSF50129">
    <property type="entry name" value="GroES-like"/>
    <property type="match status" value="1"/>
</dbReference>
<dbReference type="CDD" id="cd08278">
    <property type="entry name" value="benzyl_alcohol_DH"/>
    <property type="match status" value="1"/>
</dbReference>
<sequence length="389" mass="41215">MHDIKGIPTKAYVVESKDAPFILQDVVLDEIQSHEILVEILYTGLCHTDIVVQQGGMPVGGYPAVLGHEGVGVVRKMGAGVSNRSLAPGDVVILSFHTCQKCRFCQEGKLGGCVHMTKVNFTKTGRVGPEMNSPVSLPDGRSVYAQFFGQSSLSKLVIVPEQSVIKTDLQIGDHLSCLAALSCGYMTGAGTVLNAMQPGPSDTVAVIGMGAVGFSALMAARALGVQQILAIDVVDEKLHMATNFGASHIINSKLFSDINEGVRSVLPDGVDMIIDATGVAAILEASVKALAHGGTLALVGVPPPEAYIKINALEMLISCKKIVGVIEGFSDPHEMIPRLVELYKQGKFPVDELSKVYPAEHLDQALDDLKAGKVGFGVTFEECVLVSCY</sequence>
<feature type="domain" description="Enoyl reductase (ER)" evidence="7">
    <location>
        <begin position="17"/>
        <end position="376"/>
    </location>
</feature>
<keyword evidence="4 6" id="KW-0862">Zinc</keyword>
<dbReference type="InterPro" id="IPR013154">
    <property type="entry name" value="ADH-like_N"/>
</dbReference>
<evidence type="ECO:0000256" key="5">
    <source>
        <dbReference type="ARBA" id="ARBA00023002"/>
    </source>
</evidence>
<dbReference type="InterPro" id="IPR020843">
    <property type="entry name" value="ER"/>
</dbReference>
<dbReference type="InterPro" id="IPR036291">
    <property type="entry name" value="NAD(P)-bd_dom_sf"/>
</dbReference>
<dbReference type="EMBL" id="PXOA01000414">
    <property type="protein sequence ID" value="RFU75754.1"/>
    <property type="molecule type" value="Genomic_DNA"/>
</dbReference>
<evidence type="ECO:0000259" key="7">
    <source>
        <dbReference type="SMART" id="SM00829"/>
    </source>
</evidence>
<evidence type="ECO:0000313" key="9">
    <source>
        <dbReference type="Proteomes" id="UP000266272"/>
    </source>
</evidence>
<dbReference type="AlphaFoldDB" id="A0A395NIK1"/>
<dbReference type="Gene3D" id="3.40.50.720">
    <property type="entry name" value="NAD(P)-binding Rossmann-like Domain"/>
    <property type="match status" value="1"/>
</dbReference>
<comment type="cofactor">
    <cofactor evidence="1 6">
        <name>Zn(2+)</name>
        <dbReference type="ChEBI" id="CHEBI:29105"/>
    </cofactor>
</comment>
<dbReference type="STRING" id="490622.A0A395NIK1"/>
<dbReference type="FunFam" id="3.40.50.720:FF:000003">
    <property type="entry name" value="S-(hydroxymethyl)glutathione dehydrogenase"/>
    <property type="match status" value="1"/>
</dbReference>
<evidence type="ECO:0000256" key="1">
    <source>
        <dbReference type="ARBA" id="ARBA00001947"/>
    </source>
</evidence>